<dbReference type="Pfam" id="PF08708">
    <property type="entry name" value="PriCT_1"/>
    <property type="match status" value="1"/>
</dbReference>
<dbReference type="InterPro" id="IPR036390">
    <property type="entry name" value="WH_DNA-bd_sf"/>
</dbReference>
<evidence type="ECO:0000259" key="1">
    <source>
        <dbReference type="Pfam" id="PF08708"/>
    </source>
</evidence>
<dbReference type="SUPFAM" id="SSF46785">
    <property type="entry name" value="Winged helix' DNA-binding domain"/>
    <property type="match status" value="1"/>
</dbReference>
<sequence>MQLERASVNSFFETLITSEVPGFRYLCALDQNNRLVDFEVQDKDEIISFADKSRWFTPNLFNLKHCGRTKKNVQYINAFVIEFDCYLPSVLDVIDRIEESGLEPPHFLIRSKTPGHWHVYWIIDPIPAFSNVKVHTERITKYMANTMGADVQAVGVERWFAVPHSDIYKYAPSSKFYTYQYFKDWYETNFEFSTSKNQQPTRKNGKILKMDVFGHPAIKKLMQGFSVGQRDHACFTLALLFYSQDWSEEQALDELMDWNNRNTEQMSKKQIIKCLRSAYSGKYKGPKSEYVEYLTGIPFKLQIMREYKGERTYQKLYDIQYRILQLIRKEGTLKLSQSDIAKAINAPLRSVKKAIKELIELKRIRKIGGGTGPGNNASYKLANSTWKKAKNKKVVPQNQHARFIETNDEPSARESLGSVSLNGANALTSFSTGPPG</sequence>
<dbReference type="InterPro" id="IPR014820">
    <property type="entry name" value="PriCT_1"/>
</dbReference>
<dbReference type="OrthoDB" id="1790977at2"/>
<proteinExistence type="predicted"/>
<reference evidence="2 3" key="1">
    <citation type="submission" date="2018-12" db="EMBL/GenBank/DDBJ databases">
        <authorList>
            <person name="Sun L."/>
            <person name="Chen Z."/>
        </authorList>
    </citation>
    <scope>NUCLEOTIDE SEQUENCE [LARGE SCALE GENOMIC DNA]</scope>
    <source>
        <strain evidence="2 3">DSM 15890</strain>
    </source>
</reference>
<dbReference type="Proteomes" id="UP000279446">
    <property type="component" value="Unassembled WGS sequence"/>
</dbReference>
<comment type="caution">
    <text evidence="2">The sequence shown here is derived from an EMBL/GenBank/DDBJ whole genome shotgun (WGS) entry which is preliminary data.</text>
</comment>
<feature type="domain" description="Primase C-terminal 1" evidence="1">
    <location>
        <begin position="228"/>
        <end position="283"/>
    </location>
</feature>
<dbReference type="EMBL" id="RZNY01000044">
    <property type="protein sequence ID" value="RUT39483.1"/>
    <property type="molecule type" value="Genomic_DNA"/>
</dbReference>
<evidence type="ECO:0000313" key="2">
    <source>
        <dbReference type="EMBL" id="RUT39483.1"/>
    </source>
</evidence>
<evidence type="ECO:0000313" key="3">
    <source>
        <dbReference type="Proteomes" id="UP000279446"/>
    </source>
</evidence>
<organism evidence="2 3">
    <name type="scientific">Paenibacillus anaericanus</name>
    <dbReference type="NCBI Taxonomy" id="170367"/>
    <lineage>
        <taxon>Bacteria</taxon>
        <taxon>Bacillati</taxon>
        <taxon>Bacillota</taxon>
        <taxon>Bacilli</taxon>
        <taxon>Bacillales</taxon>
        <taxon>Paenibacillaceae</taxon>
        <taxon>Paenibacillus</taxon>
    </lineage>
</organism>
<protein>
    <recommendedName>
        <fullName evidence="1">Primase C-terminal 1 domain-containing protein</fullName>
    </recommendedName>
</protein>
<dbReference type="AlphaFoldDB" id="A0A3S1BFA7"/>
<gene>
    <name evidence="2" type="ORF">EJP82_25980</name>
</gene>
<keyword evidence="3" id="KW-1185">Reference proteome</keyword>
<accession>A0A3S1BFA7</accession>
<dbReference type="RefSeq" id="WP_127194972.1">
    <property type="nucleotide sequence ID" value="NZ_RZNY01000044.1"/>
</dbReference>
<name>A0A3S1BFA7_9BACL</name>